<feature type="binding site" evidence="5">
    <location>
        <position position="20"/>
    </location>
    <ligand>
        <name>xanthine</name>
        <dbReference type="ChEBI" id="CHEBI:17712"/>
    </ligand>
</feature>
<dbReference type="InterPro" id="IPR000836">
    <property type="entry name" value="PRTase_dom"/>
</dbReference>
<feature type="binding site" evidence="5">
    <location>
        <begin position="128"/>
        <end position="132"/>
    </location>
    <ligand>
        <name>5-phospho-alpha-D-ribose 1-diphosphate</name>
        <dbReference type="ChEBI" id="CHEBI:58017"/>
    </ligand>
</feature>
<protein>
    <recommendedName>
        <fullName evidence="5 6">Xanthine phosphoribosyltransferase</fullName>
        <shortName evidence="5">XPRTase</shortName>
        <ecNumber evidence="5 6">2.4.2.22</ecNumber>
    </recommendedName>
</protein>
<comment type="subunit">
    <text evidence="5">Homodimer.</text>
</comment>
<dbReference type="GO" id="GO:0000310">
    <property type="term" value="F:xanthine phosphoribosyltransferase activity"/>
    <property type="evidence" value="ECO:0007669"/>
    <property type="project" value="UniProtKB-EC"/>
</dbReference>
<evidence type="ECO:0000256" key="2">
    <source>
        <dbReference type="ARBA" id="ARBA00022676"/>
    </source>
</evidence>
<gene>
    <name evidence="5" type="primary">xpt</name>
    <name evidence="8" type="ORF">J2S77_001673</name>
</gene>
<evidence type="ECO:0000313" key="9">
    <source>
        <dbReference type="Proteomes" id="UP001224359"/>
    </source>
</evidence>
<evidence type="ECO:0000256" key="5">
    <source>
        <dbReference type="HAMAP-Rule" id="MF_01184"/>
    </source>
</evidence>
<feature type="binding site" evidence="5">
    <location>
        <position position="27"/>
    </location>
    <ligand>
        <name>xanthine</name>
        <dbReference type="ChEBI" id="CHEBI:17712"/>
    </ligand>
</feature>
<dbReference type="Proteomes" id="UP001224359">
    <property type="component" value="Unassembled WGS sequence"/>
</dbReference>
<feature type="binding site" evidence="5">
    <location>
        <position position="156"/>
    </location>
    <ligand>
        <name>xanthine</name>
        <dbReference type="ChEBI" id="CHEBI:17712"/>
    </ligand>
</feature>
<organism evidence="8 9">
    <name type="scientific">Alkalibacillus salilacus</name>
    <dbReference type="NCBI Taxonomy" id="284582"/>
    <lineage>
        <taxon>Bacteria</taxon>
        <taxon>Bacillati</taxon>
        <taxon>Bacillota</taxon>
        <taxon>Bacilli</taxon>
        <taxon>Bacillales</taxon>
        <taxon>Bacillaceae</taxon>
        <taxon>Alkalibacillus</taxon>
    </lineage>
</organism>
<comment type="catalytic activity">
    <reaction evidence="5">
        <text>XMP + diphosphate = xanthine + 5-phospho-alpha-D-ribose 1-diphosphate</text>
        <dbReference type="Rhea" id="RHEA:10800"/>
        <dbReference type="ChEBI" id="CHEBI:17712"/>
        <dbReference type="ChEBI" id="CHEBI:33019"/>
        <dbReference type="ChEBI" id="CHEBI:57464"/>
        <dbReference type="ChEBI" id="CHEBI:58017"/>
        <dbReference type="EC" id="2.4.2.22"/>
    </reaction>
</comment>
<dbReference type="HAMAP" id="MF_01184">
    <property type="entry name" value="XPRTase"/>
    <property type="match status" value="1"/>
</dbReference>
<dbReference type="SUPFAM" id="SSF53271">
    <property type="entry name" value="PRTase-like"/>
    <property type="match status" value="1"/>
</dbReference>
<sequence>MDVLEQAIRERGRVLSEDILKVDNFLNHQVDTQLMMEIGQEFSKRFQDQSVTKVITLESSGIAPSFMAANTLDVPLVFARKKKALTGSEDVYTSRVYSYTKQELNQVIVSKEYLAEGDRVLIIDDFLAHGNAALGLTEVVEEAGATVVGIGAVIEKAFQEGRTQLEMEGYQVESLARIESLSNGEVTFIDEVVTNK</sequence>
<dbReference type="InterPro" id="IPR010079">
    <property type="entry name" value="Xanthine_PRibTrfase"/>
</dbReference>
<accession>A0ABT9VFD9</accession>
<dbReference type="EMBL" id="JAUSTQ010000006">
    <property type="protein sequence ID" value="MDQ0159687.1"/>
    <property type="molecule type" value="Genomic_DNA"/>
</dbReference>
<dbReference type="Pfam" id="PF00156">
    <property type="entry name" value="Pribosyltran"/>
    <property type="match status" value="1"/>
</dbReference>
<dbReference type="InterPro" id="IPR050118">
    <property type="entry name" value="Pur/Pyrimidine_PRTase"/>
</dbReference>
<dbReference type="EC" id="2.4.2.22" evidence="5 6"/>
<evidence type="ECO:0000256" key="1">
    <source>
        <dbReference type="ARBA" id="ARBA00022490"/>
    </source>
</evidence>
<dbReference type="NCBIfam" id="TIGR01744">
    <property type="entry name" value="XPRTase"/>
    <property type="match status" value="1"/>
</dbReference>
<comment type="subcellular location">
    <subcellularLocation>
        <location evidence="5">Cytoplasm</location>
    </subcellularLocation>
</comment>
<keyword evidence="1 5" id="KW-0963">Cytoplasm</keyword>
<evidence type="ECO:0000256" key="3">
    <source>
        <dbReference type="ARBA" id="ARBA00022679"/>
    </source>
</evidence>
<keyword evidence="9" id="KW-1185">Reference proteome</keyword>
<evidence type="ECO:0000256" key="4">
    <source>
        <dbReference type="ARBA" id="ARBA00022726"/>
    </source>
</evidence>
<dbReference type="InterPro" id="IPR029057">
    <property type="entry name" value="PRTase-like"/>
</dbReference>
<keyword evidence="4 5" id="KW-0660">Purine salvage</keyword>
<reference evidence="8 9" key="1">
    <citation type="submission" date="2023-07" db="EMBL/GenBank/DDBJ databases">
        <title>Genomic Encyclopedia of Type Strains, Phase IV (KMG-IV): sequencing the most valuable type-strain genomes for metagenomic binning, comparative biology and taxonomic classification.</title>
        <authorList>
            <person name="Goeker M."/>
        </authorList>
    </citation>
    <scope>NUCLEOTIDE SEQUENCE [LARGE SCALE GENOMIC DNA]</scope>
    <source>
        <strain evidence="8 9">DSM 16460</strain>
    </source>
</reference>
<dbReference type="PANTHER" id="PTHR43864:SF1">
    <property type="entry name" value="XANTHINE PHOSPHORIBOSYLTRANSFERASE"/>
    <property type="match status" value="1"/>
</dbReference>
<name>A0ABT9VFD9_9BACI</name>
<comment type="function">
    <text evidence="5">Converts the preformed base xanthine, a product of nucleic acid breakdown, to xanthosine 5'-monophosphate (XMP), so it can be reused for RNA or DNA synthesis.</text>
</comment>
<evidence type="ECO:0000256" key="6">
    <source>
        <dbReference type="NCBIfam" id="TIGR01744"/>
    </source>
</evidence>
<evidence type="ECO:0000259" key="7">
    <source>
        <dbReference type="Pfam" id="PF00156"/>
    </source>
</evidence>
<comment type="caution">
    <text evidence="8">The sequence shown here is derived from an EMBL/GenBank/DDBJ whole genome shotgun (WGS) entry which is preliminary data.</text>
</comment>
<comment type="similarity">
    <text evidence="5">Belongs to the purine/pyrimidine phosphoribosyltransferase family. Xpt subfamily.</text>
</comment>
<proteinExistence type="inferred from homology"/>
<dbReference type="NCBIfam" id="NF006671">
    <property type="entry name" value="PRK09219.1"/>
    <property type="match status" value="1"/>
</dbReference>
<keyword evidence="3 5" id="KW-0808">Transferase</keyword>
<dbReference type="Gene3D" id="3.40.50.2020">
    <property type="match status" value="1"/>
</dbReference>
<comment type="pathway">
    <text evidence="5">Purine metabolism; XMP biosynthesis via salvage pathway; XMP from xanthine: step 1/1.</text>
</comment>
<dbReference type="RefSeq" id="WP_306976363.1">
    <property type="nucleotide sequence ID" value="NZ_JAUSTQ010000006.1"/>
</dbReference>
<keyword evidence="2 5" id="KW-0328">Glycosyltransferase</keyword>
<feature type="domain" description="Phosphoribosyltransferase" evidence="7">
    <location>
        <begin position="34"/>
        <end position="158"/>
    </location>
</feature>
<dbReference type="CDD" id="cd06223">
    <property type="entry name" value="PRTases_typeI"/>
    <property type="match status" value="1"/>
</dbReference>
<dbReference type="PANTHER" id="PTHR43864">
    <property type="entry name" value="HYPOXANTHINE/GUANINE PHOSPHORIBOSYLTRANSFERASE"/>
    <property type="match status" value="1"/>
</dbReference>
<evidence type="ECO:0000313" key="8">
    <source>
        <dbReference type="EMBL" id="MDQ0159687.1"/>
    </source>
</evidence>